<protein>
    <submittedName>
        <fullName evidence="1">Uncharacterized protein</fullName>
    </submittedName>
</protein>
<dbReference type="AlphaFoldDB" id="A0AAN7ZMR8"/>
<sequence>MAFTKTNTAVASNNTNVKYNEAAFRAQVQAALNHISTHHRRDTLTHLRDLMLARHYALYLPTHARRTAALAGVHRIAAKRMAATNLKRDTMRSTLIAKARQHRQEAVRRAMVLKKTAEVLARRVPVILEQRRLEQDINATRGSREGNPIVVADDADGC</sequence>
<dbReference type="Proteomes" id="UP001310594">
    <property type="component" value="Unassembled WGS sequence"/>
</dbReference>
<evidence type="ECO:0000313" key="2">
    <source>
        <dbReference type="Proteomes" id="UP001310594"/>
    </source>
</evidence>
<comment type="caution">
    <text evidence="1">The sequence shown here is derived from an EMBL/GenBank/DDBJ whole genome shotgun (WGS) entry which is preliminary data.</text>
</comment>
<dbReference type="EMBL" id="JAVRQU010000011">
    <property type="protein sequence ID" value="KAK5697176.1"/>
    <property type="molecule type" value="Genomic_DNA"/>
</dbReference>
<reference evidence="1" key="1">
    <citation type="submission" date="2023-08" db="EMBL/GenBank/DDBJ databases">
        <title>Black Yeasts Isolated from many extreme environments.</title>
        <authorList>
            <person name="Coleine C."/>
            <person name="Stajich J.E."/>
            <person name="Selbmann L."/>
        </authorList>
    </citation>
    <scope>NUCLEOTIDE SEQUENCE</scope>
    <source>
        <strain evidence="1">CCFEE 5810</strain>
    </source>
</reference>
<evidence type="ECO:0000313" key="1">
    <source>
        <dbReference type="EMBL" id="KAK5697176.1"/>
    </source>
</evidence>
<organism evidence="1 2">
    <name type="scientific">Elasticomyces elasticus</name>
    <dbReference type="NCBI Taxonomy" id="574655"/>
    <lineage>
        <taxon>Eukaryota</taxon>
        <taxon>Fungi</taxon>
        <taxon>Dikarya</taxon>
        <taxon>Ascomycota</taxon>
        <taxon>Pezizomycotina</taxon>
        <taxon>Dothideomycetes</taxon>
        <taxon>Dothideomycetidae</taxon>
        <taxon>Mycosphaerellales</taxon>
        <taxon>Teratosphaeriaceae</taxon>
        <taxon>Elasticomyces</taxon>
    </lineage>
</organism>
<gene>
    <name evidence="1" type="ORF">LTR97_007311</name>
</gene>
<name>A0AAN7ZMR8_9PEZI</name>
<proteinExistence type="predicted"/>
<accession>A0AAN7ZMR8</accession>